<keyword evidence="5 15" id="KW-0597">Phosphoprotein</keyword>
<dbReference type="FunFam" id="3.30.565.10:FF:000010">
    <property type="entry name" value="Sensor histidine kinase RcsC"/>
    <property type="match status" value="1"/>
</dbReference>
<dbReference type="InterPro" id="IPR036641">
    <property type="entry name" value="HPT_dom_sf"/>
</dbReference>
<evidence type="ECO:0000256" key="5">
    <source>
        <dbReference type="ARBA" id="ARBA00022553"/>
    </source>
</evidence>
<protein>
    <recommendedName>
        <fullName evidence="3">histidine kinase</fullName>
        <ecNumber evidence="3">2.7.13.3</ecNumber>
    </recommendedName>
</protein>
<dbReference type="InterPro" id="IPR005467">
    <property type="entry name" value="His_kinase_dom"/>
</dbReference>
<dbReference type="GO" id="GO:0005524">
    <property type="term" value="F:ATP binding"/>
    <property type="evidence" value="ECO:0007669"/>
    <property type="project" value="UniProtKB-KW"/>
</dbReference>
<dbReference type="Gene3D" id="1.20.120.160">
    <property type="entry name" value="HPT domain"/>
    <property type="match status" value="1"/>
</dbReference>
<evidence type="ECO:0000256" key="13">
    <source>
        <dbReference type="ARBA" id="ARBA00023136"/>
    </source>
</evidence>
<dbReference type="GO" id="GO:0005886">
    <property type="term" value="C:plasma membrane"/>
    <property type="evidence" value="ECO:0007669"/>
    <property type="project" value="UniProtKB-SubCell"/>
</dbReference>
<feature type="modified residue" description="Phosphohistidine" evidence="14">
    <location>
        <position position="1023"/>
    </location>
</feature>
<feature type="domain" description="HPt" evidence="19">
    <location>
        <begin position="984"/>
        <end position="1076"/>
    </location>
</feature>
<keyword evidence="12" id="KW-0902">Two-component regulatory system</keyword>
<dbReference type="PROSITE" id="PS50894">
    <property type="entry name" value="HPT"/>
    <property type="match status" value="1"/>
</dbReference>
<keyword evidence="9 20" id="KW-0418">Kinase</keyword>
<dbReference type="EMBL" id="MOAM01000016">
    <property type="protein sequence ID" value="ROL74793.1"/>
    <property type="molecule type" value="Genomic_DNA"/>
</dbReference>
<dbReference type="Pfam" id="PF01627">
    <property type="entry name" value="Hpt"/>
    <property type="match status" value="1"/>
</dbReference>
<dbReference type="InterPro" id="IPR011006">
    <property type="entry name" value="CheY-like_superfamily"/>
</dbReference>
<keyword evidence="10" id="KW-0067">ATP-binding</keyword>
<dbReference type="PANTHER" id="PTHR45339">
    <property type="entry name" value="HYBRID SIGNAL TRANSDUCTION HISTIDINE KINASE J"/>
    <property type="match status" value="1"/>
</dbReference>
<dbReference type="SUPFAM" id="SSF47226">
    <property type="entry name" value="Histidine-containing phosphotransfer domain, HPT domain"/>
    <property type="match status" value="1"/>
</dbReference>
<dbReference type="FunFam" id="1.10.287.130:FF:000004">
    <property type="entry name" value="Ethylene receptor 1"/>
    <property type="match status" value="1"/>
</dbReference>
<dbReference type="CDD" id="cd17546">
    <property type="entry name" value="REC_hyHK_CKI1_RcsC-like"/>
    <property type="match status" value="1"/>
</dbReference>
<evidence type="ECO:0000313" key="20">
    <source>
        <dbReference type="EMBL" id="ROL74793.1"/>
    </source>
</evidence>
<dbReference type="Gene3D" id="3.40.50.2300">
    <property type="match status" value="1"/>
</dbReference>
<gene>
    <name evidence="20" type="ORF">BHU25_11335</name>
</gene>
<evidence type="ECO:0000256" key="10">
    <source>
        <dbReference type="ARBA" id="ARBA00022840"/>
    </source>
</evidence>
<accession>A0A423DSQ9</accession>
<dbReference type="SMART" id="SM00448">
    <property type="entry name" value="REC"/>
    <property type="match status" value="1"/>
</dbReference>
<dbReference type="SUPFAM" id="SSF52172">
    <property type="entry name" value="CheY-like"/>
    <property type="match status" value="1"/>
</dbReference>
<dbReference type="Gene3D" id="1.10.287.130">
    <property type="match status" value="1"/>
</dbReference>
<dbReference type="InterPro" id="IPR036890">
    <property type="entry name" value="HATPase_C_sf"/>
</dbReference>
<dbReference type="Pfam" id="PF00512">
    <property type="entry name" value="HisKA"/>
    <property type="match status" value="1"/>
</dbReference>
<keyword evidence="6" id="KW-0808">Transferase</keyword>
<evidence type="ECO:0000259" key="18">
    <source>
        <dbReference type="PROSITE" id="PS50110"/>
    </source>
</evidence>
<evidence type="ECO:0000256" key="8">
    <source>
        <dbReference type="ARBA" id="ARBA00022741"/>
    </source>
</evidence>
<dbReference type="SMART" id="SM00388">
    <property type="entry name" value="HisKA"/>
    <property type="match status" value="1"/>
</dbReference>
<feature type="modified residue" description="4-aspartylphosphate" evidence="15">
    <location>
        <position position="892"/>
    </location>
</feature>
<evidence type="ECO:0000256" key="4">
    <source>
        <dbReference type="ARBA" id="ARBA00022475"/>
    </source>
</evidence>
<feature type="transmembrane region" description="Helical" evidence="16">
    <location>
        <begin position="21"/>
        <end position="40"/>
    </location>
</feature>
<dbReference type="Gene3D" id="3.30.565.10">
    <property type="entry name" value="Histidine kinase-like ATPase, C-terminal domain"/>
    <property type="match status" value="1"/>
</dbReference>
<comment type="subcellular location">
    <subcellularLocation>
        <location evidence="2">Cell membrane</location>
        <topology evidence="2">Multi-pass membrane protein</topology>
    </subcellularLocation>
</comment>
<dbReference type="AlphaFoldDB" id="A0A423DSQ9"/>
<evidence type="ECO:0000313" key="21">
    <source>
        <dbReference type="Proteomes" id="UP000285286"/>
    </source>
</evidence>
<evidence type="ECO:0000256" key="2">
    <source>
        <dbReference type="ARBA" id="ARBA00004651"/>
    </source>
</evidence>
<name>A0A423DSQ9_9PSED</name>
<evidence type="ECO:0000256" key="12">
    <source>
        <dbReference type="ARBA" id="ARBA00023012"/>
    </source>
</evidence>
<dbReference type="Pfam" id="PF00072">
    <property type="entry name" value="Response_reg"/>
    <property type="match status" value="1"/>
</dbReference>
<dbReference type="PROSITE" id="PS50110">
    <property type="entry name" value="RESPONSE_REGULATORY"/>
    <property type="match status" value="1"/>
</dbReference>
<dbReference type="InterPro" id="IPR003661">
    <property type="entry name" value="HisK_dim/P_dom"/>
</dbReference>
<evidence type="ECO:0000256" key="14">
    <source>
        <dbReference type="PROSITE-ProRule" id="PRU00110"/>
    </source>
</evidence>
<reference evidence="20 21" key="1">
    <citation type="submission" date="2016-10" db="EMBL/GenBank/DDBJ databases">
        <title>Comparative genome analysis of multiple Pseudomonas spp. focuses on biocontrol and plant growth promoting traits.</title>
        <authorList>
            <person name="Tao X.-Y."/>
            <person name="Taylor C.G."/>
        </authorList>
    </citation>
    <scope>NUCLEOTIDE SEQUENCE [LARGE SCALE GENOMIC DNA]</scope>
    <source>
        <strain evidence="20 21">15D11</strain>
    </source>
</reference>
<keyword evidence="11 16" id="KW-1133">Transmembrane helix</keyword>
<dbReference type="SUPFAM" id="SSF47384">
    <property type="entry name" value="Homodimeric domain of signal transducing histidine kinase"/>
    <property type="match status" value="1"/>
</dbReference>
<keyword evidence="7 16" id="KW-0812">Transmembrane</keyword>
<dbReference type="InterPro" id="IPR004358">
    <property type="entry name" value="Sig_transdc_His_kin-like_C"/>
</dbReference>
<evidence type="ECO:0000256" key="3">
    <source>
        <dbReference type="ARBA" id="ARBA00012438"/>
    </source>
</evidence>
<evidence type="ECO:0000256" key="1">
    <source>
        <dbReference type="ARBA" id="ARBA00000085"/>
    </source>
</evidence>
<dbReference type="InterPro" id="IPR003594">
    <property type="entry name" value="HATPase_dom"/>
</dbReference>
<evidence type="ECO:0000256" key="16">
    <source>
        <dbReference type="SAM" id="Phobius"/>
    </source>
</evidence>
<keyword evidence="21" id="KW-1185">Reference proteome</keyword>
<dbReference type="PRINTS" id="PR00344">
    <property type="entry name" value="BCTRLSENSOR"/>
</dbReference>
<dbReference type="CDD" id="cd16922">
    <property type="entry name" value="HATPase_EvgS-ArcB-TorS-like"/>
    <property type="match status" value="1"/>
</dbReference>
<keyword evidence="13 16" id="KW-0472">Membrane</keyword>
<sequence length="1076" mass="118372">MKHDNALLEKLTRSSLRLNKGLMVLLGLALLLVGTSYWSFQRLIEEQHDNVRFHFARLMENIREQEVFLRSLAQRSHQGELLKDESAQVRLLKALPEEGPNIYQGQEFSYSMPFSAKIDPEKIAASEYAKIFSLGAHLASFYSAFWSTSHYQSPHVFLFNQHGNFDITVPAAGHAGGKTVPHNETFIDIVRTVVDRLPRDHQLLSEGEVYWQHYGRSATSPGPARMLAYIGIQLAADEIHIKGADTRVMIATILDLSLANDYERIMEWAIYDHFTLVAPSGQVLIGALWPDSPLHEGINFKPEGLVFKLVNHNGPGWTAVYALNYRSFFGYALWPLVSLGALLLAVVAMGWGANRWYRRQVILPARQAHASIAESEAFSRAVIDTAPTGLCVVRRADNQVLVENQRAQQSPGSAKLISALERRTDQGETGETYLEIDGRHLQVGFVSTRYQGEDVRLYAFNDVTRHIEDATALEEARRAADAANEAKTLFLATMSHEIRTPLYGVLGTLELLGLTRLEPRQQEYLLTIQRSSATLFQLISDVLDVSKIESGQMAIESIEFCPLDLIEDTLHTYAAFAQRKGLQLYACTDAALPERLLGDPMRIRQILNNLLSNAIKFTDTGRVVLRTRVLAREDDKVNLEWQVTDTGIGISTAQQAKLFELFYQVQDACSEGGAGLGLPICWWLSEMMGGQLKVVSEPGLGSSFALRMSLPVLAGQATSSVPAAAALVPVYVRAPVQELAQSLVDWLVRLGVHAALAPQPLEAKHAPAVLVDALPATNAPAWPGPRVLCTAGGRNPPEYTEQGWTVDLHNLRAIADAVGMARLGAPQASQQAAQQQADNLQLRILVAEDNPINQAIIKEQLEALGCTAVVASNGEQALHLWQPEVFDLVLTDVNMPVMNGYELARTLREHDPQLPIIGVTANAMREEGMRCIAVGMNAWIVKPLSLQTLRGHLLKLCRPALHSAAARVEPDTLTAPAAIAANDSLQLSERMRPLFISTMREDLQLIRCALEQSDARIVAQRLHSIAGALGAVQASDLAEHCTTLECSLAGGTIDASLRLQVQQILNRLAAVVDALE</sequence>
<dbReference type="RefSeq" id="WP_123565845.1">
    <property type="nucleotide sequence ID" value="NZ_MOAM01000016.1"/>
</dbReference>
<dbReference type="PROSITE" id="PS50109">
    <property type="entry name" value="HIS_KIN"/>
    <property type="match status" value="1"/>
</dbReference>
<keyword evidence="4" id="KW-1003">Cell membrane</keyword>
<proteinExistence type="predicted"/>
<organism evidence="20 21">
    <name type="scientific">Pseudomonas vranovensis</name>
    <dbReference type="NCBI Taxonomy" id="321661"/>
    <lineage>
        <taxon>Bacteria</taxon>
        <taxon>Pseudomonadati</taxon>
        <taxon>Pseudomonadota</taxon>
        <taxon>Gammaproteobacteria</taxon>
        <taxon>Pseudomonadales</taxon>
        <taxon>Pseudomonadaceae</taxon>
        <taxon>Pseudomonas</taxon>
    </lineage>
</organism>
<dbReference type="GO" id="GO:0000155">
    <property type="term" value="F:phosphorelay sensor kinase activity"/>
    <property type="evidence" value="ECO:0007669"/>
    <property type="project" value="InterPro"/>
</dbReference>
<dbReference type="Proteomes" id="UP000285286">
    <property type="component" value="Unassembled WGS sequence"/>
</dbReference>
<dbReference type="Pfam" id="PF02518">
    <property type="entry name" value="HATPase_c"/>
    <property type="match status" value="1"/>
</dbReference>
<dbReference type="EC" id="2.7.13.3" evidence="3"/>
<dbReference type="InterPro" id="IPR036097">
    <property type="entry name" value="HisK_dim/P_sf"/>
</dbReference>
<evidence type="ECO:0000256" key="9">
    <source>
        <dbReference type="ARBA" id="ARBA00022777"/>
    </source>
</evidence>
<dbReference type="PANTHER" id="PTHR45339:SF1">
    <property type="entry name" value="HYBRID SIGNAL TRANSDUCTION HISTIDINE KINASE J"/>
    <property type="match status" value="1"/>
</dbReference>
<feature type="domain" description="Histidine kinase" evidence="17">
    <location>
        <begin position="493"/>
        <end position="712"/>
    </location>
</feature>
<evidence type="ECO:0000259" key="19">
    <source>
        <dbReference type="PROSITE" id="PS50894"/>
    </source>
</evidence>
<dbReference type="InterPro" id="IPR008207">
    <property type="entry name" value="Sig_transdc_His_kin_Hpt_dom"/>
</dbReference>
<evidence type="ECO:0000256" key="6">
    <source>
        <dbReference type="ARBA" id="ARBA00022679"/>
    </source>
</evidence>
<dbReference type="SUPFAM" id="SSF55874">
    <property type="entry name" value="ATPase domain of HSP90 chaperone/DNA topoisomerase II/histidine kinase"/>
    <property type="match status" value="1"/>
</dbReference>
<comment type="caution">
    <text evidence="20">The sequence shown here is derived from an EMBL/GenBank/DDBJ whole genome shotgun (WGS) entry which is preliminary data.</text>
</comment>
<feature type="domain" description="Response regulatory" evidence="18">
    <location>
        <begin position="843"/>
        <end position="957"/>
    </location>
</feature>
<evidence type="ECO:0000256" key="7">
    <source>
        <dbReference type="ARBA" id="ARBA00022692"/>
    </source>
</evidence>
<comment type="catalytic activity">
    <reaction evidence="1">
        <text>ATP + protein L-histidine = ADP + protein N-phospho-L-histidine.</text>
        <dbReference type="EC" id="2.7.13.3"/>
    </reaction>
</comment>
<dbReference type="InterPro" id="IPR001789">
    <property type="entry name" value="Sig_transdc_resp-reg_receiver"/>
</dbReference>
<evidence type="ECO:0000256" key="11">
    <source>
        <dbReference type="ARBA" id="ARBA00022989"/>
    </source>
</evidence>
<dbReference type="SMART" id="SM00387">
    <property type="entry name" value="HATPase_c"/>
    <property type="match status" value="1"/>
</dbReference>
<evidence type="ECO:0000259" key="17">
    <source>
        <dbReference type="PROSITE" id="PS50109"/>
    </source>
</evidence>
<keyword evidence="8" id="KW-0547">Nucleotide-binding</keyword>
<evidence type="ECO:0000256" key="15">
    <source>
        <dbReference type="PROSITE-ProRule" id="PRU00169"/>
    </source>
</evidence>
<dbReference type="CDD" id="cd00082">
    <property type="entry name" value="HisKA"/>
    <property type="match status" value="1"/>
</dbReference>